<proteinExistence type="inferred from homology"/>
<dbReference type="PATRIC" id="fig|595434.4.peg.5219"/>
<name>A0A0J1B6T7_RHOIS</name>
<evidence type="ECO:0000256" key="10">
    <source>
        <dbReference type="ARBA" id="ARBA00023310"/>
    </source>
</evidence>
<evidence type="ECO:0000256" key="2">
    <source>
        <dbReference type="ARBA" id="ARBA00022448"/>
    </source>
</evidence>
<feature type="compositionally biased region" description="Basic and acidic residues" evidence="18">
    <location>
        <begin position="47"/>
        <end position="74"/>
    </location>
</feature>
<gene>
    <name evidence="15" type="primary">atpF</name>
    <name evidence="20" type="ORF">RISK_005493</name>
</gene>
<evidence type="ECO:0000256" key="13">
    <source>
        <dbReference type="ARBA" id="ARBA00026054"/>
    </source>
</evidence>
<evidence type="ECO:0000256" key="3">
    <source>
        <dbReference type="ARBA" id="ARBA00022475"/>
    </source>
</evidence>
<comment type="function">
    <text evidence="11 15">F(1)F(0) ATP synthase produces ATP from ADP in the presence of a proton or sodium gradient. F-type ATPases consist of two structural domains, F(1) containing the extramembraneous catalytic core and F(0) containing the membrane proton channel, linked together by a central stalk and a peripheral stalk. During catalysis, ATP synthesis in the catalytic domain of F(1) is coupled via a rotary mechanism of the central stalk subunits to proton translocation.</text>
</comment>
<dbReference type="GO" id="GO:0045259">
    <property type="term" value="C:proton-transporting ATP synthase complex"/>
    <property type="evidence" value="ECO:0007669"/>
    <property type="project" value="UniProtKB-KW"/>
</dbReference>
<keyword evidence="5 15" id="KW-0812">Transmembrane</keyword>
<evidence type="ECO:0000256" key="15">
    <source>
        <dbReference type="HAMAP-Rule" id="MF_01398"/>
    </source>
</evidence>
<keyword evidence="6 15" id="KW-0375">Hydrogen ion transport</keyword>
<dbReference type="InterPro" id="IPR005864">
    <property type="entry name" value="ATP_synth_F0_bsu_bac"/>
</dbReference>
<dbReference type="GO" id="GO:0005886">
    <property type="term" value="C:plasma membrane"/>
    <property type="evidence" value="ECO:0007669"/>
    <property type="project" value="UniProtKB-SubCell"/>
</dbReference>
<dbReference type="InterPro" id="IPR002146">
    <property type="entry name" value="ATP_synth_b/b'su_bac/chlpt"/>
</dbReference>
<evidence type="ECO:0000256" key="12">
    <source>
        <dbReference type="ARBA" id="ARBA00025614"/>
    </source>
</evidence>
<keyword evidence="9 15" id="KW-0472">Membrane</keyword>
<dbReference type="GO" id="GO:0046961">
    <property type="term" value="F:proton-transporting ATPase activity, rotational mechanism"/>
    <property type="evidence" value="ECO:0007669"/>
    <property type="project" value="TreeGrafter"/>
</dbReference>
<evidence type="ECO:0000256" key="18">
    <source>
        <dbReference type="SAM" id="MobiDB-lite"/>
    </source>
</evidence>
<dbReference type="GO" id="GO:0012505">
    <property type="term" value="C:endomembrane system"/>
    <property type="evidence" value="ECO:0007669"/>
    <property type="project" value="UniProtKB-SubCell"/>
</dbReference>
<comment type="subunit">
    <text evidence="15">F-type ATPases have 2 components, F(1) - the catalytic core - and F(0) - the membrane proton channel. F(1) has five subunits: alpha(3), beta(3), gamma(1), delta(1), epsilon(1). F(0) has three main subunits: a(1), b(2) and c(10-14). The alpha and beta chains form an alternating ring which encloses part of the gamma chain. F(1) is attached to F(0) by a central stalk formed by the gamma and epsilon chains, while a peripheral stalk is formed by the delta and b chains.</text>
</comment>
<evidence type="ECO:0000256" key="6">
    <source>
        <dbReference type="ARBA" id="ARBA00022781"/>
    </source>
</evidence>
<dbReference type="HAMAP" id="MF_01398">
    <property type="entry name" value="ATP_synth_b_bprime"/>
    <property type="match status" value="1"/>
</dbReference>
<dbReference type="PANTHER" id="PTHR33445:SF1">
    <property type="entry name" value="ATP SYNTHASE SUBUNIT B"/>
    <property type="match status" value="1"/>
</dbReference>
<evidence type="ECO:0000256" key="8">
    <source>
        <dbReference type="ARBA" id="ARBA00023065"/>
    </source>
</evidence>
<dbReference type="GO" id="GO:0016787">
    <property type="term" value="F:hydrolase activity"/>
    <property type="evidence" value="ECO:0007669"/>
    <property type="project" value="UniProtKB-KW"/>
</dbReference>
<feature type="transmembrane region" description="Helical" evidence="15">
    <location>
        <begin position="89"/>
        <end position="108"/>
    </location>
</feature>
<feature type="signal peptide" evidence="19">
    <location>
        <begin position="1"/>
        <end position="28"/>
    </location>
</feature>
<dbReference type="NCBIfam" id="TIGR01144">
    <property type="entry name" value="ATP_synt_b"/>
    <property type="match status" value="1"/>
</dbReference>
<keyword evidence="17" id="KW-0175">Coiled coil</keyword>
<evidence type="ECO:0000256" key="14">
    <source>
        <dbReference type="ARBA" id="ARBA00037847"/>
    </source>
</evidence>
<dbReference type="EMBL" id="LECT01000044">
    <property type="protein sequence ID" value="KLU02427.1"/>
    <property type="molecule type" value="Genomic_DNA"/>
</dbReference>
<dbReference type="RefSeq" id="WP_047816488.1">
    <property type="nucleotide sequence ID" value="NZ_LECT01000044.1"/>
</dbReference>
<comment type="similarity">
    <text evidence="1 15 16">Belongs to the ATPase B chain family.</text>
</comment>
<keyword evidence="2 15" id="KW-0813">Transport</keyword>
<feature type="region of interest" description="Disordered" evidence="18">
    <location>
        <begin position="42"/>
        <end position="74"/>
    </location>
</feature>
<keyword evidence="21" id="KW-1185">Reference proteome</keyword>
<keyword evidence="8 15" id="KW-0406">Ion transport</keyword>
<evidence type="ECO:0000256" key="11">
    <source>
        <dbReference type="ARBA" id="ARBA00025198"/>
    </source>
</evidence>
<evidence type="ECO:0000313" key="21">
    <source>
        <dbReference type="Proteomes" id="UP000036367"/>
    </source>
</evidence>
<dbReference type="Pfam" id="PF00430">
    <property type="entry name" value="ATP-synt_B"/>
    <property type="match status" value="1"/>
</dbReference>
<reference evidence="20" key="1">
    <citation type="submission" date="2015-05" db="EMBL/GenBank/DDBJ databases">
        <title>Permanent draft genome of Rhodopirellula islandicus K833.</title>
        <authorList>
            <person name="Kizina J."/>
            <person name="Richter M."/>
            <person name="Glockner F.O."/>
            <person name="Harder J."/>
        </authorList>
    </citation>
    <scope>NUCLEOTIDE SEQUENCE [LARGE SCALE GENOMIC DNA]</scope>
    <source>
        <strain evidence="20">K833</strain>
    </source>
</reference>
<evidence type="ECO:0000256" key="7">
    <source>
        <dbReference type="ARBA" id="ARBA00022989"/>
    </source>
</evidence>
<evidence type="ECO:0000313" key="20">
    <source>
        <dbReference type="EMBL" id="KLU02427.1"/>
    </source>
</evidence>
<feature type="coiled-coil region" evidence="17">
    <location>
        <begin position="112"/>
        <end position="153"/>
    </location>
</feature>
<keyword evidence="3 15" id="KW-1003">Cell membrane</keyword>
<evidence type="ECO:0000256" key="4">
    <source>
        <dbReference type="ARBA" id="ARBA00022547"/>
    </source>
</evidence>
<dbReference type="Proteomes" id="UP000036367">
    <property type="component" value="Unassembled WGS sequence"/>
</dbReference>
<dbReference type="CDD" id="cd06503">
    <property type="entry name" value="ATP-synt_Fo_b"/>
    <property type="match status" value="1"/>
</dbReference>
<dbReference type="GO" id="GO:0046933">
    <property type="term" value="F:proton-transporting ATP synthase activity, rotational mechanism"/>
    <property type="evidence" value="ECO:0007669"/>
    <property type="project" value="UniProtKB-UniRule"/>
</dbReference>
<evidence type="ECO:0000256" key="5">
    <source>
        <dbReference type="ARBA" id="ARBA00022692"/>
    </source>
</evidence>
<sequence length="242" mass="25919">MKRLLAISSLTLLASLALLVVSPAGSLAAQDEVTVVDAHADAANNEGGDHDHDHESDDHGHDEAAGDEHGHGDEDHATTPLLSFDVGSAIWNLIIFLCVLAILSKFVWPAVLGGLQAREEKIREDLESAEKASAEAKQMLSDYQLKLDEATGQVQSMLADARRDAEANGQKIVDAAKVEAAAQRERALSDIENAKKVAMAEMAGQTSKLAMQVARSVVGRELSADDHADLIRQSMERLPSQN</sequence>
<accession>A0A0J1B6T7</accession>
<dbReference type="PANTHER" id="PTHR33445">
    <property type="entry name" value="ATP SYNTHASE SUBUNIT B', CHLOROPLASTIC"/>
    <property type="match status" value="1"/>
</dbReference>
<evidence type="ECO:0000256" key="1">
    <source>
        <dbReference type="ARBA" id="ARBA00005513"/>
    </source>
</evidence>
<evidence type="ECO:0000256" key="17">
    <source>
        <dbReference type="SAM" id="Coils"/>
    </source>
</evidence>
<dbReference type="AlphaFoldDB" id="A0A0J1B6T7"/>
<keyword evidence="7 15" id="KW-1133">Transmembrane helix</keyword>
<evidence type="ECO:0000256" key="19">
    <source>
        <dbReference type="SAM" id="SignalP"/>
    </source>
</evidence>
<organism evidence="20 21">
    <name type="scientific">Rhodopirellula islandica</name>
    <dbReference type="NCBI Taxonomy" id="595434"/>
    <lineage>
        <taxon>Bacteria</taxon>
        <taxon>Pseudomonadati</taxon>
        <taxon>Planctomycetota</taxon>
        <taxon>Planctomycetia</taxon>
        <taxon>Pirellulales</taxon>
        <taxon>Pirellulaceae</taxon>
        <taxon>Rhodopirellula</taxon>
    </lineage>
</organism>
<comment type="caution">
    <text evidence="20">The sequence shown here is derived from an EMBL/GenBank/DDBJ whole genome shotgun (WGS) entry which is preliminary data.</text>
</comment>
<feature type="chain" id="PRO_5005247790" description="ATP synthase subunit b" evidence="19">
    <location>
        <begin position="29"/>
        <end position="242"/>
    </location>
</feature>
<evidence type="ECO:0000256" key="16">
    <source>
        <dbReference type="RuleBase" id="RU003848"/>
    </source>
</evidence>
<dbReference type="OrthoDB" id="274361at2"/>
<keyword evidence="20" id="KW-0378">Hydrolase</keyword>
<dbReference type="STRING" id="595434.RISK_005493"/>
<comment type="function">
    <text evidence="12">Component of the F(0) channel, it forms part of the peripheral stalk, linking F(1) to F(0). The b'-subunit is a diverged and duplicated form of b found in plants and photosynthetic bacteria.</text>
</comment>
<keyword evidence="4 15" id="KW-0138">CF(0)</keyword>
<protein>
    <recommendedName>
        <fullName evidence="15">ATP synthase subunit b</fullName>
    </recommendedName>
    <alternativeName>
        <fullName evidence="15">ATP synthase F(0) sector subunit b</fullName>
    </alternativeName>
    <alternativeName>
        <fullName evidence="15">ATPase subunit I</fullName>
    </alternativeName>
    <alternativeName>
        <fullName evidence="15">F-type ATPase subunit b</fullName>
        <shortName evidence="15">F-ATPase subunit b</shortName>
    </alternativeName>
</protein>
<keyword evidence="10 15" id="KW-0066">ATP synthesis</keyword>
<keyword evidence="19" id="KW-0732">Signal</keyword>
<dbReference type="InterPro" id="IPR050059">
    <property type="entry name" value="ATP_synthase_B_chain"/>
</dbReference>
<evidence type="ECO:0000256" key="9">
    <source>
        <dbReference type="ARBA" id="ARBA00023136"/>
    </source>
</evidence>
<comment type="subcellular location">
    <subcellularLocation>
        <location evidence="15">Cell membrane</location>
        <topology evidence="15">Single-pass membrane protein</topology>
    </subcellularLocation>
    <subcellularLocation>
        <location evidence="14">Endomembrane system</location>
        <topology evidence="14">Single-pass membrane protein</topology>
    </subcellularLocation>
</comment>
<comment type="subunit">
    <text evidence="13">F-type ATPases have 2 components, F(1) - the catalytic core - and F(0) - the membrane proton channel. F(1) has five subunits: alpha(3), beta(3), gamma(1), delta(1), epsilon(1). F(0) has four main subunits: a(1), b(2) and c(10-14). The alpha and beta chains form an alternating ring which encloses part of the gamma chain. F(1) is attached to F(0) by a central stalk formed by the gamma and epsilon chains, while a peripheral stalk is formed by the delta and b chains.</text>
</comment>